<dbReference type="SUPFAM" id="SSF53187">
    <property type="entry name" value="Zn-dependent exopeptidases"/>
    <property type="match status" value="1"/>
</dbReference>
<dbReference type="PANTHER" id="PTHR30404:SF0">
    <property type="entry name" value="N-ACETYLMURAMOYL-L-ALANINE AMIDASE AMIC"/>
    <property type="match status" value="1"/>
</dbReference>
<name>A0AB33IYJ1_9BACT</name>
<dbReference type="AlphaFoldDB" id="A0AB33IYJ1"/>
<proteinExistence type="predicted"/>
<evidence type="ECO:0000256" key="3">
    <source>
        <dbReference type="ARBA" id="ARBA00022801"/>
    </source>
</evidence>
<evidence type="ECO:0000256" key="2">
    <source>
        <dbReference type="ARBA" id="ARBA00011901"/>
    </source>
</evidence>
<keyword evidence="3" id="KW-0378">Hydrolase</keyword>
<dbReference type="SMART" id="SM00646">
    <property type="entry name" value="Ami_3"/>
    <property type="match status" value="1"/>
</dbReference>
<organism evidence="6">
    <name type="scientific">Prevotella sp. GTC17253</name>
    <dbReference type="NCBI Taxonomy" id="3236793"/>
    <lineage>
        <taxon>Bacteria</taxon>
        <taxon>Pseudomonadati</taxon>
        <taxon>Bacteroidota</taxon>
        <taxon>Bacteroidia</taxon>
        <taxon>Bacteroidales</taxon>
        <taxon>Prevotellaceae</taxon>
        <taxon>Prevotella</taxon>
    </lineage>
</organism>
<dbReference type="Pfam" id="PF01520">
    <property type="entry name" value="Amidase_3"/>
    <property type="match status" value="1"/>
</dbReference>
<keyword evidence="4" id="KW-0732">Signal</keyword>
<protein>
    <recommendedName>
        <fullName evidence="2">N-acetylmuramoyl-L-alanine amidase</fullName>
        <ecNumber evidence="2">3.5.1.28</ecNumber>
    </recommendedName>
</protein>
<comment type="catalytic activity">
    <reaction evidence="1">
        <text>Hydrolyzes the link between N-acetylmuramoyl residues and L-amino acid residues in certain cell-wall glycopeptides.</text>
        <dbReference type="EC" id="3.5.1.28"/>
    </reaction>
</comment>
<feature type="domain" description="MurNAc-LAA" evidence="5">
    <location>
        <begin position="98"/>
        <end position="264"/>
    </location>
</feature>
<dbReference type="FunFam" id="3.40.630.40:FF:000005">
    <property type="entry name" value="N-acetylmuramoyl-L-alanine amidase (AmiA)"/>
    <property type="match status" value="1"/>
</dbReference>
<dbReference type="InterPro" id="IPR050695">
    <property type="entry name" value="N-acetylmuramoyl_amidase_3"/>
</dbReference>
<evidence type="ECO:0000259" key="5">
    <source>
        <dbReference type="SMART" id="SM00646"/>
    </source>
</evidence>
<dbReference type="PANTHER" id="PTHR30404">
    <property type="entry name" value="N-ACETYLMURAMOYL-L-ALANINE AMIDASE"/>
    <property type="match status" value="1"/>
</dbReference>
<dbReference type="InterPro" id="IPR002508">
    <property type="entry name" value="MurNAc-LAA_cat"/>
</dbReference>
<feature type="signal peptide" evidence="4">
    <location>
        <begin position="1"/>
        <end position="31"/>
    </location>
</feature>
<dbReference type="GO" id="GO:0030288">
    <property type="term" value="C:outer membrane-bounded periplasmic space"/>
    <property type="evidence" value="ECO:0007669"/>
    <property type="project" value="TreeGrafter"/>
</dbReference>
<reference evidence="6" key="1">
    <citation type="submission" date="2024-07" db="EMBL/GenBank/DDBJ databases">
        <title>Complete genome sequence of Prevotella sp. YM-2024 GTC17253.</title>
        <authorList>
            <person name="Hayashi M."/>
            <person name="Muto Y."/>
            <person name="Tanaka K."/>
            <person name="Niwa H."/>
        </authorList>
    </citation>
    <scope>NUCLEOTIDE SEQUENCE</scope>
    <source>
        <strain evidence="6">GTC17253</strain>
    </source>
</reference>
<evidence type="ECO:0000256" key="4">
    <source>
        <dbReference type="SAM" id="SignalP"/>
    </source>
</evidence>
<dbReference type="GO" id="GO:0009253">
    <property type="term" value="P:peptidoglycan catabolic process"/>
    <property type="evidence" value="ECO:0007669"/>
    <property type="project" value="InterPro"/>
</dbReference>
<dbReference type="Gene3D" id="3.40.630.40">
    <property type="entry name" value="Zn-dependent exopeptidases"/>
    <property type="match status" value="1"/>
</dbReference>
<gene>
    <name evidence="6" type="ORF">GTC17253_23680</name>
</gene>
<feature type="chain" id="PRO_5044336430" description="N-acetylmuramoyl-L-alanine amidase" evidence="4">
    <location>
        <begin position="32"/>
        <end position="403"/>
    </location>
</feature>
<accession>A0AB33IYJ1</accession>
<dbReference type="EC" id="3.5.1.28" evidence="2"/>
<dbReference type="GO" id="GO:0008745">
    <property type="term" value="F:N-acetylmuramoyl-L-alanine amidase activity"/>
    <property type="evidence" value="ECO:0007669"/>
    <property type="project" value="UniProtKB-EC"/>
</dbReference>
<sequence>MVTFVHYTSMIYKKTLLSLITLLLVAVNSMAANGHFTLVIDPGHGGHDTGAMGAFSKEKDINLTIALAFGKLVERNCPDVRVVYTRKTDVFIPLKDRADLANRHKADLFVSVHTNALPGGHIARGFQTYTLGSGRASGSKRGIVQNLEVAKRENAVIYMEKDYRQTYQGFDPNSAESNIMYEFIQDKNMEQSVALAKMMQRNVCSATGRADMGAHQDNLAVLRLSSMPSCLLELGFISTPDEEQFLNSADAVDRYAKGIFNAFVAYKSKYYGGDIVVPYKVTAPAKSSIQDIVPEQYKKPEMPETVEAPAQETNERPVFKVQVFTSGHKLSAGEMNSRGVENIDFYQENNIYKYTCGASSDYNEINRLRIQLRDKFPEAFVIAFKNGVKMDVREAIREFKQNK</sequence>
<dbReference type="EMBL" id="AP035785">
    <property type="protein sequence ID" value="BFO72402.1"/>
    <property type="molecule type" value="Genomic_DNA"/>
</dbReference>
<evidence type="ECO:0000256" key="1">
    <source>
        <dbReference type="ARBA" id="ARBA00001561"/>
    </source>
</evidence>
<dbReference type="CDD" id="cd02696">
    <property type="entry name" value="MurNAc-LAA"/>
    <property type="match status" value="1"/>
</dbReference>
<evidence type="ECO:0000313" key="6">
    <source>
        <dbReference type="EMBL" id="BFO72402.1"/>
    </source>
</evidence>